<proteinExistence type="predicted"/>
<evidence type="ECO:0000313" key="3">
    <source>
        <dbReference type="EMBL" id="OAV96776.1"/>
    </source>
</evidence>
<sequence length="195" mass="21992">MSHALNLFYSLTTKTVCLYSPDLLYSSLDGGDRTEEDEWEQDPGFKAMLKEYNSDRRRKTTRAQRVGQSSGGGGASYGVAEGGMVKGGEVLVILEEQVMGLLGDPRALKLYSDLLLKASQSYYKRLIQWVANGILDDPYNDFIIKASNSITRGTLDDDFTDEYCPPQPDLCRWCGKGQWPSDDQLLGHRWHLRLR</sequence>
<evidence type="ECO:0000313" key="5">
    <source>
        <dbReference type="Proteomes" id="UP000005240"/>
    </source>
</evidence>
<dbReference type="AlphaFoldDB" id="A0A180GVD6"/>
<keyword evidence="1" id="KW-0493">Microtubule</keyword>
<accession>A0A180GVD6</accession>
<feature type="domain" description="Gamma tubulin complex component protein N-terminal" evidence="2">
    <location>
        <begin position="85"/>
        <end position="162"/>
    </location>
</feature>
<organism evidence="3">
    <name type="scientific">Puccinia triticina (isolate 1-1 / race 1 (BBBD))</name>
    <name type="common">Brown leaf rust fungus</name>
    <dbReference type="NCBI Taxonomy" id="630390"/>
    <lineage>
        <taxon>Eukaryota</taxon>
        <taxon>Fungi</taxon>
        <taxon>Dikarya</taxon>
        <taxon>Basidiomycota</taxon>
        <taxon>Pucciniomycotina</taxon>
        <taxon>Pucciniomycetes</taxon>
        <taxon>Pucciniales</taxon>
        <taxon>Pucciniaceae</taxon>
        <taxon>Puccinia</taxon>
    </lineage>
</organism>
<evidence type="ECO:0000313" key="4">
    <source>
        <dbReference type="EnsemblFungi" id="PTTG_26250-t43_1-p1"/>
    </source>
</evidence>
<dbReference type="GO" id="GO:0005874">
    <property type="term" value="C:microtubule"/>
    <property type="evidence" value="ECO:0007669"/>
    <property type="project" value="UniProtKB-KW"/>
</dbReference>
<dbReference type="InterPro" id="IPR041470">
    <property type="entry name" value="GCP_N"/>
</dbReference>
<reference evidence="4" key="4">
    <citation type="submission" date="2025-05" db="UniProtKB">
        <authorList>
            <consortium name="EnsemblFungi"/>
        </authorList>
    </citation>
    <scope>IDENTIFICATION</scope>
    <source>
        <strain evidence="4">isolate 1-1 / race 1 (BBBD)</strain>
    </source>
</reference>
<reference evidence="4 5" key="3">
    <citation type="journal article" date="2017" name="G3 (Bethesda)">
        <title>Comparative analysis highlights variable genome content of wheat rusts and divergence of the mating loci.</title>
        <authorList>
            <person name="Cuomo C.A."/>
            <person name="Bakkeren G."/>
            <person name="Khalil H.B."/>
            <person name="Panwar V."/>
            <person name="Joly D."/>
            <person name="Linning R."/>
            <person name="Sakthikumar S."/>
            <person name="Song X."/>
            <person name="Adiconis X."/>
            <person name="Fan L."/>
            <person name="Goldberg J.M."/>
            <person name="Levin J.Z."/>
            <person name="Young S."/>
            <person name="Zeng Q."/>
            <person name="Anikster Y."/>
            <person name="Bruce M."/>
            <person name="Wang M."/>
            <person name="Yin C."/>
            <person name="McCallum B."/>
            <person name="Szabo L.J."/>
            <person name="Hulbert S."/>
            <person name="Chen X."/>
            <person name="Fellers J.P."/>
        </authorList>
    </citation>
    <scope>NUCLEOTIDE SEQUENCE</scope>
    <source>
        <strain evidence="4">isolate 1-1 / race 1 (BBBD)</strain>
        <strain evidence="5">Isolate 1-1 / race 1 (BBBD)</strain>
    </source>
</reference>
<gene>
    <name evidence="3" type="ORF">PTTG_26250</name>
</gene>
<dbReference type="Pfam" id="PF17681">
    <property type="entry name" value="GCP_N_terminal"/>
    <property type="match status" value="1"/>
</dbReference>
<reference evidence="3" key="2">
    <citation type="submission" date="2016-05" db="EMBL/GenBank/DDBJ databases">
        <title>Comparative analysis highlights variable genome content of wheat rusts and divergence of the mating loci.</title>
        <authorList>
            <person name="Cuomo C.A."/>
            <person name="Bakkeren G."/>
            <person name="Szabo L."/>
            <person name="Khalil H."/>
            <person name="Joly D."/>
            <person name="Goldberg J."/>
            <person name="Young S."/>
            <person name="Zeng Q."/>
            <person name="Fellers J."/>
        </authorList>
    </citation>
    <scope>NUCLEOTIDE SEQUENCE [LARGE SCALE GENOMIC DNA]</scope>
    <source>
        <strain evidence="3">1-1 BBBD Race 1</strain>
    </source>
</reference>
<dbReference type="Proteomes" id="UP000005240">
    <property type="component" value="Unassembled WGS sequence"/>
</dbReference>
<name>A0A180GVD6_PUCT1</name>
<dbReference type="OrthoDB" id="2192946at2759"/>
<reference evidence="3" key="1">
    <citation type="submission" date="2009-11" db="EMBL/GenBank/DDBJ databases">
        <authorList>
            <consortium name="The Broad Institute Genome Sequencing Platform"/>
            <person name="Ward D."/>
            <person name="Feldgarden M."/>
            <person name="Earl A."/>
            <person name="Young S.K."/>
            <person name="Zeng Q."/>
            <person name="Koehrsen M."/>
            <person name="Alvarado L."/>
            <person name="Berlin A."/>
            <person name="Bochicchio J."/>
            <person name="Borenstein D."/>
            <person name="Chapman S.B."/>
            <person name="Chen Z."/>
            <person name="Engels R."/>
            <person name="Freedman E."/>
            <person name="Gellesch M."/>
            <person name="Goldberg J."/>
            <person name="Griggs A."/>
            <person name="Gujja S."/>
            <person name="Heilman E."/>
            <person name="Heiman D."/>
            <person name="Hepburn T."/>
            <person name="Howarth C."/>
            <person name="Jen D."/>
            <person name="Larson L."/>
            <person name="Lewis B."/>
            <person name="Mehta T."/>
            <person name="Park D."/>
            <person name="Pearson M."/>
            <person name="Roberts A."/>
            <person name="Saif S."/>
            <person name="Shea T."/>
            <person name="Shenoy N."/>
            <person name="Sisk P."/>
            <person name="Stolte C."/>
            <person name="Sykes S."/>
            <person name="Thomson T."/>
            <person name="Walk T."/>
            <person name="White J."/>
            <person name="Yandava C."/>
            <person name="Izard J."/>
            <person name="Baranova O.V."/>
            <person name="Blanton J.M."/>
            <person name="Tanner A.C."/>
            <person name="Dewhirst F.E."/>
            <person name="Haas B."/>
            <person name="Nusbaum C."/>
            <person name="Birren B."/>
        </authorList>
    </citation>
    <scope>NUCLEOTIDE SEQUENCE [LARGE SCALE GENOMIC DNA]</scope>
    <source>
        <strain evidence="3">1-1 BBBD Race 1</strain>
    </source>
</reference>
<protein>
    <submittedName>
        <fullName evidence="4">Spindle pole body component</fullName>
    </submittedName>
</protein>
<dbReference type="EMBL" id="ADAS02000017">
    <property type="protein sequence ID" value="OAV96776.1"/>
    <property type="molecule type" value="Genomic_DNA"/>
</dbReference>
<dbReference type="EnsemblFungi" id="PTTG_26250-t43_1">
    <property type="protein sequence ID" value="PTTG_26250-t43_1-p1"/>
    <property type="gene ID" value="PTTG_26250"/>
</dbReference>
<dbReference type="VEuPathDB" id="FungiDB:PTTG_26250"/>
<evidence type="ECO:0000256" key="1">
    <source>
        <dbReference type="ARBA" id="ARBA00022701"/>
    </source>
</evidence>
<dbReference type="STRING" id="630390.A0A180GVD6"/>
<keyword evidence="5" id="KW-1185">Reference proteome</keyword>
<evidence type="ECO:0000259" key="2">
    <source>
        <dbReference type="Pfam" id="PF17681"/>
    </source>
</evidence>